<accession>A0A1Y2HLR5</accession>
<comment type="caution">
    <text evidence="1">The sequence shown here is derived from an EMBL/GenBank/DDBJ whole genome shotgun (WGS) entry which is preliminary data.</text>
</comment>
<gene>
    <name evidence="1" type="ORF">BCR44DRAFT_1181578</name>
</gene>
<dbReference type="AlphaFoldDB" id="A0A1Y2HLR5"/>
<reference evidence="1 2" key="1">
    <citation type="submission" date="2016-07" db="EMBL/GenBank/DDBJ databases">
        <title>Pervasive Adenine N6-methylation of Active Genes in Fungi.</title>
        <authorList>
            <consortium name="DOE Joint Genome Institute"/>
            <person name="Mondo S.J."/>
            <person name="Dannebaum R.O."/>
            <person name="Kuo R.C."/>
            <person name="Labutti K."/>
            <person name="Haridas S."/>
            <person name="Kuo A."/>
            <person name="Salamov A."/>
            <person name="Ahrendt S.R."/>
            <person name="Lipzen A."/>
            <person name="Sullivan W."/>
            <person name="Andreopoulos W.B."/>
            <person name="Clum A."/>
            <person name="Lindquist E."/>
            <person name="Daum C."/>
            <person name="Ramamoorthy G.K."/>
            <person name="Gryganskyi A."/>
            <person name="Culley D."/>
            <person name="Magnuson J.K."/>
            <person name="James T.Y."/>
            <person name="O'Malley M.A."/>
            <person name="Stajich J.E."/>
            <person name="Spatafora J.W."/>
            <person name="Visel A."/>
            <person name="Grigoriev I.V."/>
        </authorList>
    </citation>
    <scope>NUCLEOTIDE SEQUENCE [LARGE SCALE GENOMIC DNA]</scope>
    <source>
        <strain evidence="1 2">PL171</strain>
    </source>
</reference>
<name>A0A1Y2HLR5_9FUNG</name>
<dbReference type="Proteomes" id="UP000193411">
    <property type="component" value="Unassembled WGS sequence"/>
</dbReference>
<sequence>MSCVFIYRVVGHEEANAGHSLGLCAPFRKRRTWCQARDAHMYLRQGETSESQHCTMIQGHES</sequence>
<evidence type="ECO:0000313" key="2">
    <source>
        <dbReference type="Proteomes" id="UP000193411"/>
    </source>
</evidence>
<proteinExistence type="predicted"/>
<protein>
    <submittedName>
        <fullName evidence="1">Uncharacterized protein</fullName>
    </submittedName>
</protein>
<organism evidence="1 2">
    <name type="scientific">Catenaria anguillulae PL171</name>
    <dbReference type="NCBI Taxonomy" id="765915"/>
    <lineage>
        <taxon>Eukaryota</taxon>
        <taxon>Fungi</taxon>
        <taxon>Fungi incertae sedis</taxon>
        <taxon>Blastocladiomycota</taxon>
        <taxon>Blastocladiomycetes</taxon>
        <taxon>Blastocladiales</taxon>
        <taxon>Catenariaceae</taxon>
        <taxon>Catenaria</taxon>
    </lineage>
</organism>
<dbReference type="EMBL" id="MCFL01000031">
    <property type="protein sequence ID" value="ORZ34032.1"/>
    <property type="molecule type" value="Genomic_DNA"/>
</dbReference>
<keyword evidence="2" id="KW-1185">Reference proteome</keyword>
<evidence type="ECO:0000313" key="1">
    <source>
        <dbReference type="EMBL" id="ORZ34032.1"/>
    </source>
</evidence>